<keyword evidence="1" id="KW-0812">Transmembrane</keyword>
<reference evidence="2 3" key="1">
    <citation type="submission" date="2015-07" db="EMBL/GenBank/DDBJ databases">
        <title>Genome sequencing of Kibdelosporangium phytohabitans.</title>
        <authorList>
            <person name="Qin S."/>
            <person name="Xing K."/>
        </authorList>
    </citation>
    <scope>NUCLEOTIDE SEQUENCE [LARGE SCALE GENOMIC DNA]</scope>
    <source>
        <strain evidence="2 3">KLBMP1111</strain>
    </source>
</reference>
<keyword evidence="1" id="KW-0472">Membrane</keyword>
<keyword evidence="3" id="KW-1185">Reference proteome</keyword>
<dbReference type="OrthoDB" id="3695248at2"/>
<dbReference type="STRING" id="860235.AOZ06_41670"/>
<dbReference type="EMBL" id="CP012752">
    <property type="protein sequence ID" value="ALG15462.1"/>
    <property type="molecule type" value="Genomic_DNA"/>
</dbReference>
<evidence type="ECO:0000256" key="1">
    <source>
        <dbReference type="SAM" id="Phobius"/>
    </source>
</evidence>
<organism evidence="2 3">
    <name type="scientific">Kibdelosporangium phytohabitans</name>
    <dbReference type="NCBI Taxonomy" id="860235"/>
    <lineage>
        <taxon>Bacteria</taxon>
        <taxon>Bacillati</taxon>
        <taxon>Actinomycetota</taxon>
        <taxon>Actinomycetes</taxon>
        <taxon>Pseudonocardiales</taxon>
        <taxon>Pseudonocardiaceae</taxon>
        <taxon>Kibdelosporangium</taxon>
    </lineage>
</organism>
<dbReference type="RefSeq" id="WP_054297309.1">
    <property type="nucleotide sequence ID" value="NZ_CP012752.1"/>
</dbReference>
<accession>A0A0N9IG04</accession>
<gene>
    <name evidence="2" type="ORF">AOZ06_41670</name>
</gene>
<protein>
    <submittedName>
        <fullName evidence="2">Uncharacterized protein</fullName>
    </submittedName>
</protein>
<name>A0A0N9IG04_9PSEU</name>
<proteinExistence type="predicted"/>
<keyword evidence="1" id="KW-1133">Transmembrane helix</keyword>
<sequence length="74" mass="7570">MRTILLTASRVLLAVFLIGGIAVTLGQTIGIVTGSGLLVELFGTSVADTACVTAGIASVLAYLLVYTGEKIQED</sequence>
<evidence type="ECO:0000313" key="2">
    <source>
        <dbReference type="EMBL" id="ALG15462.1"/>
    </source>
</evidence>
<dbReference type="KEGG" id="kphy:AOZ06_41670"/>
<dbReference type="Proteomes" id="UP000063699">
    <property type="component" value="Chromosome"/>
</dbReference>
<evidence type="ECO:0000313" key="3">
    <source>
        <dbReference type="Proteomes" id="UP000063699"/>
    </source>
</evidence>
<dbReference type="AlphaFoldDB" id="A0A0N9IG04"/>
<feature type="transmembrane region" description="Helical" evidence="1">
    <location>
        <begin position="42"/>
        <end position="65"/>
    </location>
</feature>